<evidence type="ECO:0000256" key="1">
    <source>
        <dbReference type="SAM" id="Phobius"/>
    </source>
</evidence>
<keyword evidence="1" id="KW-0472">Membrane</keyword>
<reference evidence="2" key="1">
    <citation type="journal article" date="2014" name="Front. Microbiol.">
        <title>High frequency of phylogenetically diverse reductive dehalogenase-homologous genes in deep subseafloor sedimentary metagenomes.</title>
        <authorList>
            <person name="Kawai M."/>
            <person name="Futagami T."/>
            <person name="Toyoda A."/>
            <person name="Takaki Y."/>
            <person name="Nishi S."/>
            <person name="Hori S."/>
            <person name="Arai W."/>
            <person name="Tsubouchi T."/>
            <person name="Morono Y."/>
            <person name="Uchiyama I."/>
            <person name="Ito T."/>
            <person name="Fujiyama A."/>
            <person name="Inagaki F."/>
            <person name="Takami H."/>
        </authorList>
    </citation>
    <scope>NUCLEOTIDE SEQUENCE</scope>
    <source>
        <strain evidence="2">Expedition CK06-06</strain>
    </source>
</reference>
<feature type="transmembrane region" description="Helical" evidence="1">
    <location>
        <begin position="6"/>
        <end position="31"/>
    </location>
</feature>
<proteinExistence type="predicted"/>
<keyword evidence="1" id="KW-1133">Transmembrane helix</keyword>
<name>X1GLV9_9ZZZZ</name>
<sequence length="49" mass="5729">NITLFFFLAIILSWIEIILFPIFSMAVLSVFKTIVSLLGIYFARKKQDF</sequence>
<comment type="caution">
    <text evidence="2">The sequence shown here is derived from an EMBL/GenBank/DDBJ whole genome shotgun (WGS) entry which is preliminary data.</text>
</comment>
<organism evidence="2">
    <name type="scientific">marine sediment metagenome</name>
    <dbReference type="NCBI Taxonomy" id="412755"/>
    <lineage>
        <taxon>unclassified sequences</taxon>
        <taxon>metagenomes</taxon>
        <taxon>ecological metagenomes</taxon>
    </lineage>
</organism>
<keyword evidence="1" id="KW-0812">Transmembrane</keyword>
<accession>X1GLV9</accession>
<dbReference type="AlphaFoldDB" id="X1GLV9"/>
<feature type="non-terminal residue" evidence="2">
    <location>
        <position position="1"/>
    </location>
</feature>
<dbReference type="EMBL" id="BARU01006186">
    <property type="protein sequence ID" value="GAH45845.1"/>
    <property type="molecule type" value="Genomic_DNA"/>
</dbReference>
<gene>
    <name evidence="2" type="ORF">S03H2_12145</name>
</gene>
<protein>
    <submittedName>
        <fullName evidence="2">Uncharacterized protein</fullName>
    </submittedName>
</protein>
<evidence type="ECO:0000313" key="2">
    <source>
        <dbReference type="EMBL" id="GAH45845.1"/>
    </source>
</evidence>